<dbReference type="Gene3D" id="2.180.10.10">
    <property type="entry name" value="RHS repeat-associated core"/>
    <property type="match status" value="1"/>
</dbReference>
<dbReference type="EMBL" id="AP021858">
    <property type="protein sequence ID" value="BBO23684.1"/>
    <property type="molecule type" value="Genomic_DNA"/>
</dbReference>
<sequence length="707" mass="79490">MSLTQFERGDSRAASREAVPWHTQAFSREFHRIDDPELAIEAACRAERNNLAAARIGLPTIGQELENQHGLRFRVREHLYLPNVNTAHRWSIGEMGLPEDLYPVIEPLNMSKRFMDFIGKVDRCTTKVFVPVDTMPGFRRDAAPRHNSLHSADPRGLLMFLDAATLHETIFAHEVGHAWVQYVDRCEDERTLADLTDPARLNQFNFIQSYVLDLKVNELLRRRGFDMEPIDGDHAIAMNNIAKLLDSGFSPPTRREAVFGALQFAEQIVERERGNRPALVRFDDALAKLKGYEPGIHRLASGMAEAVFEFGIDSKEAISNAVDKCLTLAFEFTGDPLDFENDVVVPPSEEPDFDKWPDWISGASPRVKCQIGRVMALNDIPDESTWSLSCHRITGADVSFQLADGTLLGPYRISTPYSVWHLHQMKELDKMNKEASGRHTKLMEEVMQRNKENREKQEAAHTLAIGRPVVPHPNVPGQLQHPQPPGMPTMPAPGLPFPGRIPGRRPYMAGLGRFLTEARLAERLAGEHPYAYALNNPTTYIDPEGLQPQGRPGPPFNPGFWNKPGVIEENNCYNYACNDPGGDFRQPGGISGGRFNNFPGGKPSCNNILANAKRDGLIDINPRYRRGCPRGWHKVCVYVTTDASGFVDFHWYRQDNNGYWSDKPGETPAVNCYPGTNEPITNPDQDAHQRGYYRKCGCLCAKTKPWS</sequence>
<evidence type="ECO:0000313" key="1">
    <source>
        <dbReference type="EMBL" id="BBO23684.1"/>
    </source>
</evidence>
<name>A0A809SE75_9BACT</name>
<protein>
    <submittedName>
        <fullName evidence="1">Uncharacterized protein</fullName>
    </submittedName>
</protein>
<dbReference type="AlphaFoldDB" id="A0A809SE75"/>
<dbReference type="Proteomes" id="UP000662873">
    <property type="component" value="Chromosome"/>
</dbReference>
<dbReference type="KEGG" id="npy:NPRO_12790"/>
<organism evidence="1 2">
    <name type="scientific">Candidatus Nitrosymbiomonas proteolyticus</name>
    <dbReference type="NCBI Taxonomy" id="2608984"/>
    <lineage>
        <taxon>Bacteria</taxon>
        <taxon>Bacillati</taxon>
        <taxon>Armatimonadota</taxon>
        <taxon>Armatimonadota incertae sedis</taxon>
        <taxon>Candidatus Nitrosymbiomonas</taxon>
    </lineage>
</organism>
<evidence type="ECO:0000313" key="2">
    <source>
        <dbReference type="Proteomes" id="UP000662873"/>
    </source>
</evidence>
<proteinExistence type="predicted"/>
<gene>
    <name evidence="1" type="ORF">NPRO_12790</name>
</gene>
<reference evidence="1" key="1">
    <citation type="journal article" name="DNA Res.">
        <title>The physiological potential of anammox bacteria as revealed by their core genome structure.</title>
        <authorList>
            <person name="Okubo T."/>
            <person name="Toyoda A."/>
            <person name="Fukuhara K."/>
            <person name="Uchiyama I."/>
            <person name="Harigaya Y."/>
            <person name="Kuroiwa M."/>
            <person name="Suzuki T."/>
            <person name="Murakami Y."/>
            <person name="Suwa Y."/>
            <person name="Takami H."/>
        </authorList>
    </citation>
    <scope>NUCLEOTIDE SEQUENCE</scope>
    <source>
        <strain evidence="1">317325-2</strain>
    </source>
</reference>
<accession>A0A809SE75</accession>